<reference evidence="3" key="1">
    <citation type="submission" date="2023-07" db="EMBL/GenBank/DDBJ databases">
        <title>Mycolicibacterium sp. nov., a novel bacterial species.</title>
        <authorList>
            <person name="Cao Y."/>
        </authorList>
    </citation>
    <scope>NUCLEOTIDE SEQUENCE</scope>
    <source>
        <strain evidence="3">KC 300</strain>
    </source>
</reference>
<feature type="domain" description="Glycosyltransferase 2-like" evidence="2">
    <location>
        <begin position="50"/>
        <end position="161"/>
    </location>
</feature>
<dbReference type="InterPro" id="IPR029044">
    <property type="entry name" value="Nucleotide-diphossugar_trans"/>
</dbReference>
<proteinExistence type="predicted"/>
<dbReference type="SUPFAM" id="SSF53448">
    <property type="entry name" value="Nucleotide-diphospho-sugar transferases"/>
    <property type="match status" value="1"/>
</dbReference>
<feature type="signal peptide" evidence="1">
    <location>
        <begin position="1"/>
        <end position="21"/>
    </location>
</feature>
<comment type="caution">
    <text evidence="3">The sequence shown here is derived from an EMBL/GenBank/DDBJ whole genome shotgun (WGS) entry which is preliminary data.</text>
</comment>
<feature type="non-terminal residue" evidence="3">
    <location>
        <position position="235"/>
    </location>
</feature>
<organism evidence="3 4">
    <name type="scientific">Mycolicibacterium arseniciresistens</name>
    <dbReference type="NCBI Taxonomy" id="3062257"/>
    <lineage>
        <taxon>Bacteria</taxon>
        <taxon>Bacillati</taxon>
        <taxon>Actinomycetota</taxon>
        <taxon>Actinomycetes</taxon>
        <taxon>Mycobacteriales</taxon>
        <taxon>Mycobacteriaceae</taxon>
        <taxon>Mycolicibacterium</taxon>
    </lineage>
</organism>
<dbReference type="Pfam" id="PF00535">
    <property type="entry name" value="Glycos_transf_2"/>
    <property type="match status" value="1"/>
</dbReference>
<feature type="chain" id="PRO_5047296226" evidence="1">
    <location>
        <begin position="22"/>
        <end position="235"/>
    </location>
</feature>
<dbReference type="RefSeq" id="WP_302915350.1">
    <property type="nucleotide sequence ID" value="NZ_JAUMSQ010000160.1"/>
</dbReference>
<dbReference type="PANTHER" id="PTHR43646:SF3">
    <property type="entry name" value="SLR1566 PROTEIN"/>
    <property type="match status" value="1"/>
</dbReference>
<evidence type="ECO:0000259" key="2">
    <source>
        <dbReference type="Pfam" id="PF00535"/>
    </source>
</evidence>
<evidence type="ECO:0000313" key="4">
    <source>
        <dbReference type="Proteomes" id="UP001168823"/>
    </source>
</evidence>
<dbReference type="EMBL" id="JAUMSQ010000160">
    <property type="protein sequence ID" value="MDO3637884.1"/>
    <property type="molecule type" value="Genomic_DNA"/>
</dbReference>
<dbReference type="Gene3D" id="3.90.550.10">
    <property type="entry name" value="Spore Coat Polysaccharide Biosynthesis Protein SpsA, Chain A"/>
    <property type="match status" value="1"/>
</dbReference>
<protein>
    <submittedName>
        <fullName evidence="3">Glycosyltransferase family 2 protein</fullName>
    </submittedName>
</protein>
<dbReference type="Proteomes" id="UP001168823">
    <property type="component" value="Unassembled WGS sequence"/>
</dbReference>
<accession>A0ABT8UJA1</accession>
<sequence>MPAARLTETLRALVTAGSALAAAGTAHAVLNLRLLRRPPDVPPEVTAPVSVLVPARDEAHRIAPTIRSLLAQRGLADAEILVLDDGSSDGTADVVRRLAVPDPRLRVLTGVPPPPGFLGKPHACAQLAAAARGEVLVYIDADVVLARHAVAAAVALLRGPRPLDLLSPWPRQVAAGVAGRLVQPLLAWSWLTTLPLRIAERSARPSMAAANGQFLLVEAAALKRAGGWQAVSDAV</sequence>
<gene>
    <name evidence="3" type="ORF">Q2100_19265</name>
</gene>
<name>A0ABT8UJA1_9MYCO</name>
<evidence type="ECO:0000313" key="3">
    <source>
        <dbReference type="EMBL" id="MDO3637884.1"/>
    </source>
</evidence>
<dbReference type="PANTHER" id="PTHR43646">
    <property type="entry name" value="GLYCOSYLTRANSFERASE"/>
    <property type="match status" value="1"/>
</dbReference>
<evidence type="ECO:0000256" key="1">
    <source>
        <dbReference type="SAM" id="SignalP"/>
    </source>
</evidence>
<keyword evidence="4" id="KW-1185">Reference proteome</keyword>
<dbReference type="CDD" id="cd00761">
    <property type="entry name" value="Glyco_tranf_GTA_type"/>
    <property type="match status" value="1"/>
</dbReference>
<keyword evidence="1" id="KW-0732">Signal</keyword>
<dbReference type="InterPro" id="IPR001173">
    <property type="entry name" value="Glyco_trans_2-like"/>
</dbReference>